<feature type="compositionally biased region" description="Pro residues" evidence="1">
    <location>
        <begin position="52"/>
        <end position="74"/>
    </location>
</feature>
<feature type="compositionally biased region" description="Pro residues" evidence="1">
    <location>
        <begin position="27"/>
        <end position="37"/>
    </location>
</feature>
<evidence type="ECO:0000313" key="3">
    <source>
        <dbReference type="Proteomes" id="UP000015106"/>
    </source>
</evidence>
<reference evidence="2" key="3">
    <citation type="submission" date="2022-06" db="UniProtKB">
        <authorList>
            <consortium name="EnsemblPlants"/>
        </authorList>
    </citation>
    <scope>IDENTIFICATION</scope>
</reference>
<dbReference type="Gramene" id="TuG1812G0100001530.01.T01">
    <property type="protein sequence ID" value="TuG1812G0100001530.01.T01.cds469433"/>
    <property type="gene ID" value="TuG1812G0100001530.01"/>
</dbReference>
<protein>
    <submittedName>
        <fullName evidence="2">Uncharacterized protein</fullName>
    </submittedName>
</protein>
<dbReference type="AlphaFoldDB" id="A0A8R7JXM0"/>
<feature type="region of interest" description="Disordered" evidence="1">
    <location>
        <begin position="153"/>
        <end position="172"/>
    </location>
</feature>
<reference evidence="3" key="1">
    <citation type="journal article" date="2013" name="Nature">
        <title>Draft genome of the wheat A-genome progenitor Triticum urartu.</title>
        <authorList>
            <person name="Ling H.Q."/>
            <person name="Zhao S."/>
            <person name="Liu D."/>
            <person name="Wang J."/>
            <person name="Sun H."/>
            <person name="Zhang C."/>
            <person name="Fan H."/>
            <person name="Li D."/>
            <person name="Dong L."/>
            <person name="Tao Y."/>
            <person name="Gao C."/>
            <person name="Wu H."/>
            <person name="Li Y."/>
            <person name="Cui Y."/>
            <person name="Guo X."/>
            <person name="Zheng S."/>
            <person name="Wang B."/>
            <person name="Yu K."/>
            <person name="Liang Q."/>
            <person name="Yang W."/>
            <person name="Lou X."/>
            <person name="Chen J."/>
            <person name="Feng M."/>
            <person name="Jian J."/>
            <person name="Zhang X."/>
            <person name="Luo G."/>
            <person name="Jiang Y."/>
            <person name="Liu J."/>
            <person name="Wang Z."/>
            <person name="Sha Y."/>
            <person name="Zhang B."/>
            <person name="Wu H."/>
            <person name="Tang D."/>
            <person name="Shen Q."/>
            <person name="Xue P."/>
            <person name="Zou S."/>
            <person name="Wang X."/>
            <person name="Liu X."/>
            <person name="Wang F."/>
            <person name="Yang Y."/>
            <person name="An X."/>
            <person name="Dong Z."/>
            <person name="Zhang K."/>
            <person name="Zhang X."/>
            <person name="Luo M.C."/>
            <person name="Dvorak J."/>
            <person name="Tong Y."/>
            <person name="Wang J."/>
            <person name="Yang H."/>
            <person name="Li Z."/>
            <person name="Wang D."/>
            <person name="Zhang A."/>
            <person name="Wang J."/>
        </authorList>
    </citation>
    <scope>NUCLEOTIDE SEQUENCE</scope>
    <source>
        <strain evidence="3">cv. G1812</strain>
    </source>
</reference>
<evidence type="ECO:0000313" key="2">
    <source>
        <dbReference type="EnsemblPlants" id="TuG1812G0100001530.01.T01.cds469433"/>
    </source>
</evidence>
<organism evidence="2 3">
    <name type="scientific">Triticum urartu</name>
    <name type="common">Red wild einkorn</name>
    <name type="synonym">Crithodium urartu</name>
    <dbReference type="NCBI Taxonomy" id="4572"/>
    <lineage>
        <taxon>Eukaryota</taxon>
        <taxon>Viridiplantae</taxon>
        <taxon>Streptophyta</taxon>
        <taxon>Embryophyta</taxon>
        <taxon>Tracheophyta</taxon>
        <taxon>Spermatophyta</taxon>
        <taxon>Magnoliopsida</taxon>
        <taxon>Liliopsida</taxon>
        <taxon>Poales</taxon>
        <taxon>Poaceae</taxon>
        <taxon>BOP clade</taxon>
        <taxon>Pooideae</taxon>
        <taxon>Triticodae</taxon>
        <taxon>Triticeae</taxon>
        <taxon>Triticinae</taxon>
        <taxon>Triticum</taxon>
    </lineage>
</organism>
<proteinExistence type="predicted"/>
<dbReference type="Proteomes" id="UP000015106">
    <property type="component" value="Chromosome 1"/>
</dbReference>
<accession>A0A8R7JXM0</accession>
<sequence>CALYSARRGVPELQPVKEKNHRTHFPRLPPLPSPEPIYPLLTASRRRRRSSPDPPPLPTPSPSSSPAPPPPSGPPARTVAPASFQREADPPYLLSRPTRPAAPPFAGDGTPIDPPSHRRPARRLDPVRTSSPLRPHAALVSPTVASSYSTGHLLSRIGQPPTATHNPMHRRPGGSTPLLCLLADAPGSSCCSPPHSHMHQQRQVGRCSSLRATTAGRLFQDASHF</sequence>
<reference evidence="2" key="2">
    <citation type="submission" date="2018-03" db="EMBL/GenBank/DDBJ databases">
        <title>The Triticum urartu genome reveals the dynamic nature of wheat genome evolution.</title>
        <authorList>
            <person name="Ling H."/>
            <person name="Ma B."/>
            <person name="Shi X."/>
            <person name="Liu H."/>
            <person name="Dong L."/>
            <person name="Sun H."/>
            <person name="Cao Y."/>
            <person name="Gao Q."/>
            <person name="Zheng S."/>
            <person name="Li Y."/>
            <person name="Yu Y."/>
            <person name="Du H."/>
            <person name="Qi M."/>
            <person name="Li Y."/>
            <person name="Yu H."/>
            <person name="Cui Y."/>
            <person name="Wang N."/>
            <person name="Chen C."/>
            <person name="Wu H."/>
            <person name="Zhao Y."/>
            <person name="Zhang J."/>
            <person name="Li Y."/>
            <person name="Zhou W."/>
            <person name="Zhang B."/>
            <person name="Hu W."/>
            <person name="Eijk M."/>
            <person name="Tang J."/>
            <person name="Witsenboer H."/>
            <person name="Zhao S."/>
            <person name="Li Z."/>
            <person name="Zhang A."/>
            <person name="Wang D."/>
            <person name="Liang C."/>
        </authorList>
    </citation>
    <scope>NUCLEOTIDE SEQUENCE [LARGE SCALE GENOMIC DNA]</scope>
    <source>
        <strain evidence="2">cv. G1812</strain>
    </source>
</reference>
<evidence type="ECO:0000256" key="1">
    <source>
        <dbReference type="SAM" id="MobiDB-lite"/>
    </source>
</evidence>
<dbReference type="EnsemblPlants" id="TuG1812G0100001530.01.T01">
    <property type="protein sequence ID" value="TuG1812G0100001530.01.T01.cds469433"/>
    <property type="gene ID" value="TuG1812G0100001530.01"/>
</dbReference>
<feature type="region of interest" description="Disordered" evidence="1">
    <location>
        <begin position="1"/>
        <end position="146"/>
    </location>
</feature>
<name>A0A8R7JXM0_TRIUA</name>
<keyword evidence="3" id="KW-1185">Reference proteome</keyword>